<organism evidence="1 2">
    <name type="scientific">Blastococcus aggregatus</name>
    <dbReference type="NCBI Taxonomy" id="38502"/>
    <lineage>
        <taxon>Bacteria</taxon>
        <taxon>Bacillati</taxon>
        <taxon>Actinomycetota</taxon>
        <taxon>Actinomycetes</taxon>
        <taxon>Geodermatophilales</taxon>
        <taxon>Geodermatophilaceae</taxon>
        <taxon>Blastococcus</taxon>
    </lineage>
</organism>
<dbReference type="OrthoDB" id="3237545at2"/>
<keyword evidence="2" id="KW-1185">Reference proteome</keyword>
<reference evidence="2" key="1">
    <citation type="submission" date="2017-08" db="EMBL/GenBank/DDBJ databases">
        <authorList>
            <person name="Varghese N."/>
            <person name="Submissions S."/>
        </authorList>
    </citation>
    <scope>NUCLEOTIDE SEQUENCE [LARGE SCALE GENOMIC DNA]</scope>
    <source>
        <strain evidence="2">DSM 4725</strain>
    </source>
</reference>
<evidence type="ECO:0000313" key="2">
    <source>
        <dbReference type="Proteomes" id="UP000219435"/>
    </source>
</evidence>
<dbReference type="Proteomes" id="UP000219435">
    <property type="component" value="Unassembled WGS sequence"/>
</dbReference>
<dbReference type="SUPFAM" id="SSF52540">
    <property type="entry name" value="P-loop containing nucleoside triphosphate hydrolases"/>
    <property type="match status" value="1"/>
</dbReference>
<gene>
    <name evidence="1" type="ORF">SAMN05660748_3128</name>
</gene>
<name>A0A285V8I0_9ACTN</name>
<dbReference type="InterPro" id="IPR027417">
    <property type="entry name" value="P-loop_NTPase"/>
</dbReference>
<keyword evidence="1" id="KW-0418">Kinase</keyword>
<protein>
    <submittedName>
        <fullName evidence="1">Uridine kinase</fullName>
    </submittedName>
</protein>
<dbReference type="Gene3D" id="3.40.50.300">
    <property type="entry name" value="P-loop containing nucleotide triphosphate hydrolases"/>
    <property type="match status" value="1"/>
</dbReference>
<sequence length="219" mass="24306">MDGDFPAIVDGVLAAAPADRRALVAIDGVGGSGKTTFAAELARRITTRPVLVLHVDDFFNPAEVRHARGRHSAEGFWLDSYNYSALRSWALEPLSSGDGRYRSSSFDRRTGRTVEPEARLAPLDALVVVEGTFLHRNELVSFWDHSIYLDVPFEETERRMAERDGLSGDAVHELMRRYTGAQRLYFASARPWERASVVVDNHELGRPRTISPASASAAH</sequence>
<evidence type="ECO:0000313" key="1">
    <source>
        <dbReference type="EMBL" id="SOC50380.1"/>
    </source>
</evidence>
<dbReference type="RefSeq" id="WP_097195905.1">
    <property type="nucleotide sequence ID" value="NZ_OBQI01000004.1"/>
</dbReference>
<keyword evidence="1" id="KW-0808">Transferase</keyword>
<dbReference type="GO" id="GO:0016301">
    <property type="term" value="F:kinase activity"/>
    <property type="evidence" value="ECO:0007669"/>
    <property type="project" value="UniProtKB-KW"/>
</dbReference>
<dbReference type="EMBL" id="OBQI01000004">
    <property type="protein sequence ID" value="SOC50380.1"/>
    <property type="molecule type" value="Genomic_DNA"/>
</dbReference>
<proteinExistence type="predicted"/>
<dbReference type="AlphaFoldDB" id="A0A285V8I0"/>
<accession>A0A285V8I0</accession>